<comment type="caution">
    <text evidence="1">The sequence shown here is derived from an EMBL/GenBank/DDBJ whole genome shotgun (WGS) entry which is preliminary data.</text>
</comment>
<dbReference type="Pfam" id="PF03693">
    <property type="entry name" value="ParD_antitoxin"/>
    <property type="match status" value="1"/>
</dbReference>
<dbReference type="RefSeq" id="WP_021713570.1">
    <property type="nucleotide sequence ID" value="NZ_BATM01000020.1"/>
</dbReference>
<protein>
    <submittedName>
        <fullName evidence="1">Uncharacterized protein</fullName>
    </submittedName>
</protein>
<gene>
    <name evidence="1" type="ORF">VEZ01S_20_01350</name>
</gene>
<name>U3B327_9VIBR</name>
<reference evidence="1 2" key="1">
    <citation type="submission" date="2013-09" db="EMBL/GenBank/DDBJ databases">
        <title>Whole genome shotgun sequence of Vibrio ezurae NBRC 102218.</title>
        <authorList>
            <person name="Yoshida I."/>
            <person name="Hosoyama A."/>
            <person name="Numata M."/>
            <person name="Hashimoto M."/>
            <person name="Hosoyama Y."/>
            <person name="Tsuchikane K."/>
            <person name="Noguchi M."/>
            <person name="Hirakata S."/>
            <person name="Ichikawa N."/>
            <person name="Ohji S."/>
            <person name="Yamazoe A."/>
            <person name="Fujita N."/>
        </authorList>
    </citation>
    <scope>NUCLEOTIDE SEQUENCE [LARGE SCALE GENOMIC DNA]</scope>
    <source>
        <strain evidence="1 2">NBRC 102218</strain>
    </source>
</reference>
<accession>U3B327</accession>
<evidence type="ECO:0000313" key="1">
    <source>
        <dbReference type="EMBL" id="GAD79862.1"/>
    </source>
</evidence>
<proteinExistence type="predicted"/>
<organism evidence="1 2">
    <name type="scientific">Vibrio ezurae NBRC 102218</name>
    <dbReference type="NCBI Taxonomy" id="1219080"/>
    <lineage>
        <taxon>Bacteria</taxon>
        <taxon>Pseudomonadati</taxon>
        <taxon>Pseudomonadota</taxon>
        <taxon>Gammaproteobacteria</taxon>
        <taxon>Vibrionales</taxon>
        <taxon>Vibrionaceae</taxon>
        <taxon>Vibrio</taxon>
    </lineage>
</organism>
<dbReference type="EMBL" id="BATM01000020">
    <property type="protein sequence ID" value="GAD79862.1"/>
    <property type="molecule type" value="Genomic_DNA"/>
</dbReference>
<dbReference type="AlphaFoldDB" id="U3B327"/>
<keyword evidence="2" id="KW-1185">Reference proteome</keyword>
<sequence length="53" mass="6081">MVKNTNATSKDEETKLHTLRNRLVQGEQSEIVDYSYESLIEELDNVKINIGDV</sequence>
<dbReference type="Proteomes" id="UP000016562">
    <property type="component" value="Unassembled WGS sequence"/>
</dbReference>
<evidence type="ECO:0000313" key="2">
    <source>
        <dbReference type="Proteomes" id="UP000016562"/>
    </source>
</evidence>
<dbReference type="InterPro" id="IPR022789">
    <property type="entry name" value="ParD"/>
</dbReference>
<dbReference type="OrthoDB" id="9815501at2"/>